<dbReference type="RefSeq" id="WP_361705781.1">
    <property type="nucleotide sequence ID" value="NZ_JBEZVE010000016.1"/>
</dbReference>
<evidence type="ECO:0008006" key="3">
    <source>
        <dbReference type="Google" id="ProtNLM"/>
    </source>
</evidence>
<sequence length="67" mass="8012">MREQGREEGRAQERAETVLRNLRWRQVDIPDSVRERVLPCADMDELGVWLDRSYQVTDAWDLFDEGF</sequence>
<accession>A0ABV2ZPC9</accession>
<reference evidence="1 2" key="1">
    <citation type="submission" date="2024-06" db="EMBL/GenBank/DDBJ databases">
        <title>The Natural Products Discovery Center: Release of the First 8490 Sequenced Strains for Exploring Actinobacteria Biosynthetic Diversity.</title>
        <authorList>
            <person name="Kalkreuter E."/>
            <person name="Kautsar S.A."/>
            <person name="Yang D."/>
            <person name="Bader C.D."/>
            <person name="Teijaro C.N."/>
            <person name="Fluegel L."/>
            <person name="Davis C.M."/>
            <person name="Simpson J.R."/>
            <person name="Lauterbach L."/>
            <person name="Steele A.D."/>
            <person name="Gui C."/>
            <person name="Meng S."/>
            <person name="Li G."/>
            <person name="Viehrig K."/>
            <person name="Ye F."/>
            <person name="Su P."/>
            <person name="Kiefer A.F."/>
            <person name="Nichols A."/>
            <person name="Cepeda A.J."/>
            <person name="Yan W."/>
            <person name="Fan B."/>
            <person name="Jiang Y."/>
            <person name="Adhikari A."/>
            <person name="Zheng C.-J."/>
            <person name="Schuster L."/>
            <person name="Cowan T.M."/>
            <person name="Smanski M.J."/>
            <person name="Chevrette M.G."/>
            <person name="De Carvalho L.P.S."/>
            <person name="Shen B."/>
        </authorList>
    </citation>
    <scope>NUCLEOTIDE SEQUENCE [LARGE SCALE GENOMIC DNA]</scope>
    <source>
        <strain evidence="1 2">NPDC033843</strain>
    </source>
</reference>
<organism evidence="1 2">
    <name type="scientific">Streptomyces sp. 900129855</name>
    <dbReference type="NCBI Taxonomy" id="3155129"/>
    <lineage>
        <taxon>Bacteria</taxon>
        <taxon>Bacillati</taxon>
        <taxon>Actinomycetota</taxon>
        <taxon>Actinomycetes</taxon>
        <taxon>Kitasatosporales</taxon>
        <taxon>Streptomycetaceae</taxon>
        <taxon>Streptomyces</taxon>
    </lineage>
</organism>
<gene>
    <name evidence="1" type="ORF">AB0E89_28375</name>
</gene>
<dbReference type="EMBL" id="JBEZVE010000016">
    <property type="protein sequence ID" value="MEU3784421.1"/>
    <property type="molecule type" value="Genomic_DNA"/>
</dbReference>
<keyword evidence="2" id="KW-1185">Reference proteome</keyword>
<dbReference type="Proteomes" id="UP001550739">
    <property type="component" value="Unassembled WGS sequence"/>
</dbReference>
<protein>
    <recommendedName>
        <fullName evidence="3">DUF4351 domain-containing protein</fullName>
    </recommendedName>
</protein>
<evidence type="ECO:0000313" key="1">
    <source>
        <dbReference type="EMBL" id="MEU3784421.1"/>
    </source>
</evidence>
<comment type="caution">
    <text evidence="1">The sequence shown here is derived from an EMBL/GenBank/DDBJ whole genome shotgun (WGS) entry which is preliminary data.</text>
</comment>
<name>A0ABV2ZPC9_9ACTN</name>
<evidence type="ECO:0000313" key="2">
    <source>
        <dbReference type="Proteomes" id="UP001550739"/>
    </source>
</evidence>
<proteinExistence type="predicted"/>